<dbReference type="GO" id="GO:0005198">
    <property type="term" value="F:structural molecule activity"/>
    <property type="evidence" value="ECO:0007669"/>
    <property type="project" value="InterPro"/>
</dbReference>
<keyword evidence="2" id="KW-1185">Reference proteome</keyword>
<dbReference type="Pfam" id="PF05136">
    <property type="entry name" value="Phage_portal_2"/>
    <property type="match status" value="1"/>
</dbReference>
<dbReference type="EMBL" id="CP015093">
    <property type="protein sequence ID" value="APZ52171.1"/>
    <property type="molecule type" value="Genomic_DNA"/>
</dbReference>
<proteinExistence type="predicted"/>
<gene>
    <name evidence="1" type="ORF">Ga0080574_TMP1837</name>
</gene>
<evidence type="ECO:0000313" key="2">
    <source>
        <dbReference type="Proteomes" id="UP000187059"/>
    </source>
</evidence>
<dbReference type="InterPro" id="IPR006429">
    <property type="entry name" value="Phage_lambda_portal"/>
</dbReference>
<sequence length="447" mass="48229">MTKPSRQVFRAAQRGLAKLFRRSGIEAAGGGRRWDGASVLTSPQTATLAARGPAQIRAAGQYLNTPFGQKIVEAWVSALAGKGWQVRSQHPDTATARGLNEAFEALVTPLLPLLVRALVRDGEGFLRIQITAGGDIRLRPIPAEQVDPSLSRDLGNGARIVAGIEFDAEDEVTAYHILPEAPGAPFVTYKDAVRVPARDVLHIFDPLFPGQVRGLSWLTPVLLKMRDRDDASDALLMQMKTASLITGFVRDLDGSLAGFDGTTEGNALNVALEPGAMRILPQGADVTFSNPGAGIDKAADFLRAQDREIAAGVGLTFEALTGDLTQTNYSSARVGLLDFRRRAEMLQRQLIEGQFLRPLWRRWIELRALAGEIDASGAALADFLAVRFVPPGWQWVDPKNEVEADARAIEAGLKSREEVVAGRGRDIDDLNDEIARDTVRGAGSAAA</sequence>
<evidence type="ECO:0000313" key="1">
    <source>
        <dbReference type="EMBL" id="APZ52171.1"/>
    </source>
</evidence>
<protein>
    <submittedName>
        <fullName evidence="1">Phage portal protein, lambda family</fullName>
    </submittedName>
</protein>
<accession>A0A1P8URZ6</accession>
<dbReference type="RefSeq" id="WP_076697673.1">
    <property type="nucleotide sequence ID" value="NZ_CP015093.1"/>
</dbReference>
<dbReference type="Proteomes" id="UP000187059">
    <property type="component" value="Chromosome"/>
</dbReference>
<organism evidence="1 2">
    <name type="scientific">Salipiger abyssi</name>
    <dbReference type="NCBI Taxonomy" id="1250539"/>
    <lineage>
        <taxon>Bacteria</taxon>
        <taxon>Pseudomonadati</taxon>
        <taxon>Pseudomonadota</taxon>
        <taxon>Alphaproteobacteria</taxon>
        <taxon>Rhodobacterales</taxon>
        <taxon>Roseobacteraceae</taxon>
        <taxon>Salipiger</taxon>
    </lineage>
</organism>
<dbReference type="GO" id="GO:0019068">
    <property type="term" value="P:virion assembly"/>
    <property type="evidence" value="ECO:0007669"/>
    <property type="project" value="InterPro"/>
</dbReference>
<dbReference type="STRING" id="1250539.Ga0080574_TMP1837"/>
<dbReference type="NCBIfam" id="TIGR01539">
    <property type="entry name" value="portal_lambda"/>
    <property type="match status" value="1"/>
</dbReference>
<dbReference type="KEGG" id="paby:Ga0080574_TMP1837"/>
<dbReference type="OrthoDB" id="9770450at2"/>
<reference evidence="1 2" key="1">
    <citation type="submission" date="2016-04" db="EMBL/GenBank/DDBJ databases">
        <title>Deep-sea bacteria in the southern Pacific.</title>
        <authorList>
            <person name="Tang K."/>
        </authorList>
    </citation>
    <scope>NUCLEOTIDE SEQUENCE [LARGE SCALE GENOMIC DNA]</scope>
    <source>
        <strain evidence="1 2">JLT2014</strain>
    </source>
</reference>
<dbReference type="AlphaFoldDB" id="A0A1P8URZ6"/>
<name>A0A1P8URZ6_9RHOB</name>